<dbReference type="Proteomes" id="UP000009336">
    <property type="component" value="Unassembled WGS sequence"/>
</dbReference>
<dbReference type="PROSITE" id="PS50893">
    <property type="entry name" value="ABC_TRANSPORTER_2"/>
    <property type="match status" value="1"/>
</dbReference>
<evidence type="ECO:0000313" key="6">
    <source>
        <dbReference type="Proteomes" id="UP000009336"/>
    </source>
</evidence>
<feature type="coiled-coil region" evidence="3">
    <location>
        <begin position="230"/>
        <end position="261"/>
    </location>
</feature>
<dbReference type="EMBL" id="AKKL01000040">
    <property type="protein sequence ID" value="EKT57196.1"/>
    <property type="molecule type" value="Genomic_DNA"/>
</dbReference>
<accession>K8WB97</accession>
<protein>
    <submittedName>
        <fullName evidence="5">ABC transporter ATP-binding protein</fullName>
    </submittedName>
</protein>
<dbReference type="HOGENOM" id="CLU_000604_36_0_6"/>
<evidence type="ECO:0000259" key="4">
    <source>
        <dbReference type="PROSITE" id="PS50893"/>
    </source>
</evidence>
<name>K8WB97_9GAMM</name>
<keyword evidence="3" id="KW-0175">Coiled coil</keyword>
<evidence type="ECO:0000256" key="1">
    <source>
        <dbReference type="ARBA" id="ARBA00022741"/>
    </source>
</evidence>
<dbReference type="InterPro" id="IPR003439">
    <property type="entry name" value="ABC_transporter-like_ATP-bd"/>
</dbReference>
<dbReference type="RefSeq" id="WP_008912997.1">
    <property type="nucleotide sequence ID" value="NZ_KB233224.1"/>
</dbReference>
<keyword evidence="6" id="KW-1185">Reference proteome</keyword>
<dbReference type="Pfam" id="PF00005">
    <property type="entry name" value="ABC_tran"/>
    <property type="match status" value="2"/>
</dbReference>
<keyword evidence="1" id="KW-0547">Nucleotide-binding</keyword>
<dbReference type="OrthoDB" id="9808609at2"/>
<dbReference type="InterPro" id="IPR051309">
    <property type="entry name" value="ABCF_ATPase"/>
</dbReference>
<keyword evidence="2 5" id="KW-0067">ATP-binding</keyword>
<dbReference type="InterPro" id="IPR017871">
    <property type="entry name" value="ABC_transporter-like_CS"/>
</dbReference>
<dbReference type="PANTHER" id="PTHR42855">
    <property type="entry name" value="ABC TRANSPORTER ATP-BINDING SUBUNIT"/>
    <property type="match status" value="1"/>
</dbReference>
<dbReference type="PROSITE" id="PS00211">
    <property type="entry name" value="ABC_TRANSPORTER_1"/>
    <property type="match status" value="1"/>
</dbReference>
<dbReference type="PANTHER" id="PTHR42855:SF1">
    <property type="entry name" value="ABC TRANSPORTER DOMAIN-CONTAINING PROTEIN"/>
    <property type="match status" value="1"/>
</dbReference>
<reference evidence="5 6" key="1">
    <citation type="journal article" date="2012" name="BMC Genomics">
        <title>Comparative genomics of bacteria in the genus Providencia isolated from wild Drosophila melanogaster.</title>
        <authorList>
            <person name="Galac M.R."/>
            <person name="Lazzaro B.P."/>
        </authorList>
    </citation>
    <scope>NUCLEOTIDE SEQUENCE [LARGE SCALE GENOMIC DNA]</scope>
    <source>
        <strain evidence="5 6">DSM 19968</strain>
    </source>
</reference>
<dbReference type="STRING" id="1141662.OOA_15060"/>
<evidence type="ECO:0000256" key="2">
    <source>
        <dbReference type="ARBA" id="ARBA00022840"/>
    </source>
</evidence>
<dbReference type="SUPFAM" id="SSF52540">
    <property type="entry name" value="P-loop containing nucleoside triphosphate hydrolases"/>
    <property type="match status" value="2"/>
</dbReference>
<comment type="caution">
    <text evidence="5">The sequence shown here is derived from an EMBL/GenBank/DDBJ whole genome shotgun (WGS) entry which is preliminary data.</text>
</comment>
<dbReference type="AlphaFoldDB" id="K8WB97"/>
<sequence length="523" mass="59301">MTVACHFSQLNIEFNQTNLFPPLSGTFVRQKNALIGHNGRGKSVLMRLLAGLLSPTSGSIDWMMPFIHVDQLTRLQGLSIADALGISILVQAFERVDSGNAAMDDFELLEDKWHLPATWERLLDSAKLPVSIETPIESLSGGQRTRLALCRAFLHKDHFLLLDEPDNHLDHEGQQWLTDKLAQHHSGSLIITHNRALLSQMQMIFELTDKGLHEYGGNYSLYEEQKNFAMASIEAQAERLDNELRQEKRQQQVTLQKAEKRRKQGEKVRYSGSQSLLLLDMKTNRAQKRQSNIAERHQRVMNDIQAQRQATQDKQIHTKQQKMALNYQPEGCKITIFASQLRLPYGHSLPLSFTAYTGEHWHIKGRNGCGKSTLLKILAGEIQAVSGEYRISSTFCYLDQHLNLLDKTLPVAEALQRYQPAFTVEQWRTQLGMLRIRGDKSLQSLNQLSGGEQLKATLLALTHSPNPPAILLLDEPDNHLDLDSKALLEELLKGYQGTLFLVSHDETFVEHCQITHELKLSSI</sequence>
<evidence type="ECO:0000256" key="3">
    <source>
        <dbReference type="SAM" id="Coils"/>
    </source>
</evidence>
<organism evidence="5 6">
    <name type="scientific">Providencia burhodogranariea DSM 19968</name>
    <dbReference type="NCBI Taxonomy" id="1141662"/>
    <lineage>
        <taxon>Bacteria</taxon>
        <taxon>Pseudomonadati</taxon>
        <taxon>Pseudomonadota</taxon>
        <taxon>Gammaproteobacteria</taxon>
        <taxon>Enterobacterales</taxon>
        <taxon>Morganellaceae</taxon>
        <taxon>Providencia</taxon>
    </lineage>
</organism>
<dbReference type="eggNOG" id="COG0488">
    <property type="taxonomic scope" value="Bacteria"/>
</dbReference>
<dbReference type="SMART" id="SM00382">
    <property type="entry name" value="AAA"/>
    <property type="match status" value="2"/>
</dbReference>
<dbReference type="GO" id="GO:0005524">
    <property type="term" value="F:ATP binding"/>
    <property type="evidence" value="ECO:0007669"/>
    <property type="project" value="UniProtKB-KW"/>
</dbReference>
<dbReference type="InterPro" id="IPR003593">
    <property type="entry name" value="AAA+_ATPase"/>
</dbReference>
<evidence type="ECO:0000313" key="5">
    <source>
        <dbReference type="EMBL" id="EKT57196.1"/>
    </source>
</evidence>
<feature type="domain" description="ABC transporter" evidence="4">
    <location>
        <begin position="5"/>
        <end position="234"/>
    </location>
</feature>
<gene>
    <name evidence="5" type="ORF">OOA_15060</name>
</gene>
<dbReference type="PATRIC" id="fig|1141662.3.peg.3056"/>
<proteinExistence type="predicted"/>
<dbReference type="GO" id="GO:0016887">
    <property type="term" value="F:ATP hydrolysis activity"/>
    <property type="evidence" value="ECO:0007669"/>
    <property type="project" value="InterPro"/>
</dbReference>
<dbReference type="InterPro" id="IPR027417">
    <property type="entry name" value="P-loop_NTPase"/>
</dbReference>
<dbReference type="Gene3D" id="3.40.50.300">
    <property type="entry name" value="P-loop containing nucleotide triphosphate hydrolases"/>
    <property type="match status" value="2"/>
</dbReference>